<accession>A0A067M6N5</accession>
<dbReference type="InParanoid" id="A0A067M6N5"/>
<name>A0A067M6N5_BOTB1</name>
<dbReference type="AlphaFoldDB" id="A0A067M6N5"/>
<dbReference type="Proteomes" id="UP000027195">
    <property type="component" value="Unassembled WGS sequence"/>
</dbReference>
<proteinExistence type="predicted"/>
<sequence length="164" mass="18152">MGGGDKHPCCGSMWAQINRCDPGTLLTIGWFPQGLRCGAGRRRRRRRRGCRCCRRRWRSSRVRVAGGGGGWAEIAGFCKRRIARDIGGAAQQRHLPTNTISQGPCSYFCCDRGLPVVASPPFLLTSSILPVAIEIASIVRQARLLKNITRSHPSARRTLVKKKK</sequence>
<reference evidence="2" key="1">
    <citation type="journal article" date="2014" name="Proc. Natl. Acad. Sci. U.S.A.">
        <title>Extensive sampling of basidiomycete genomes demonstrates inadequacy of the white-rot/brown-rot paradigm for wood decay fungi.</title>
        <authorList>
            <person name="Riley R."/>
            <person name="Salamov A.A."/>
            <person name="Brown D.W."/>
            <person name="Nagy L.G."/>
            <person name="Floudas D."/>
            <person name="Held B.W."/>
            <person name="Levasseur A."/>
            <person name="Lombard V."/>
            <person name="Morin E."/>
            <person name="Otillar R."/>
            <person name="Lindquist E.A."/>
            <person name="Sun H."/>
            <person name="LaButti K.M."/>
            <person name="Schmutz J."/>
            <person name="Jabbour D."/>
            <person name="Luo H."/>
            <person name="Baker S.E."/>
            <person name="Pisabarro A.G."/>
            <person name="Walton J.D."/>
            <person name="Blanchette R.A."/>
            <person name="Henrissat B."/>
            <person name="Martin F."/>
            <person name="Cullen D."/>
            <person name="Hibbett D.S."/>
            <person name="Grigoriev I.V."/>
        </authorList>
    </citation>
    <scope>NUCLEOTIDE SEQUENCE [LARGE SCALE GENOMIC DNA]</scope>
    <source>
        <strain evidence="2">FD-172 SS1</strain>
    </source>
</reference>
<organism evidence="1 2">
    <name type="scientific">Botryobasidium botryosum (strain FD-172 SS1)</name>
    <dbReference type="NCBI Taxonomy" id="930990"/>
    <lineage>
        <taxon>Eukaryota</taxon>
        <taxon>Fungi</taxon>
        <taxon>Dikarya</taxon>
        <taxon>Basidiomycota</taxon>
        <taxon>Agaricomycotina</taxon>
        <taxon>Agaricomycetes</taxon>
        <taxon>Cantharellales</taxon>
        <taxon>Botryobasidiaceae</taxon>
        <taxon>Botryobasidium</taxon>
    </lineage>
</organism>
<evidence type="ECO:0000313" key="1">
    <source>
        <dbReference type="EMBL" id="KDQ11229.1"/>
    </source>
</evidence>
<dbReference type="HOGENOM" id="CLU_1618746_0_0_1"/>
<keyword evidence="2" id="KW-1185">Reference proteome</keyword>
<gene>
    <name evidence="1" type="ORF">BOTBODRAFT_462577</name>
</gene>
<evidence type="ECO:0000313" key="2">
    <source>
        <dbReference type="Proteomes" id="UP000027195"/>
    </source>
</evidence>
<dbReference type="EMBL" id="KL198060">
    <property type="protein sequence ID" value="KDQ11229.1"/>
    <property type="molecule type" value="Genomic_DNA"/>
</dbReference>
<protein>
    <submittedName>
        <fullName evidence="1">Uncharacterized protein</fullName>
    </submittedName>
</protein>